<organism evidence="3">
    <name type="scientific">Chaetomium thermophilum (strain DSM 1495 / CBS 144.50 / IMI 039719)</name>
    <name type="common">Thermochaetoides thermophila</name>
    <dbReference type="NCBI Taxonomy" id="759272"/>
    <lineage>
        <taxon>Eukaryota</taxon>
        <taxon>Fungi</taxon>
        <taxon>Dikarya</taxon>
        <taxon>Ascomycota</taxon>
        <taxon>Pezizomycotina</taxon>
        <taxon>Sordariomycetes</taxon>
        <taxon>Sordariomycetidae</taxon>
        <taxon>Sordariales</taxon>
        <taxon>Chaetomiaceae</taxon>
        <taxon>Thermochaetoides</taxon>
    </lineage>
</organism>
<dbReference type="RefSeq" id="XP_006697558.1">
    <property type="nucleotide sequence ID" value="XM_006697495.1"/>
</dbReference>
<feature type="compositionally biased region" description="Low complexity" evidence="1">
    <location>
        <begin position="512"/>
        <end position="532"/>
    </location>
</feature>
<dbReference type="GeneID" id="18261339"/>
<dbReference type="OrthoDB" id="5244801at2759"/>
<feature type="region of interest" description="Disordered" evidence="1">
    <location>
        <begin position="592"/>
        <end position="645"/>
    </location>
</feature>
<evidence type="ECO:0000313" key="3">
    <source>
        <dbReference type="Proteomes" id="UP000008066"/>
    </source>
</evidence>
<evidence type="ECO:0000313" key="2">
    <source>
        <dbReference type="EMBL" id="EGS16976.1"/>
    </source>
</evidence>
<feature type="region of interest" description="Disordered" evidence="1">
    <location>
        <begin position="512"/>
        <end position="539"/>
    </location>
</feature>
<feature type="region of interest" description="Disordered" evidence="1">
    <location>
        <begin position="26"/>
        <end position="52"/>
    </location>
</feature>
<protein>
    <submittedName>
        <fullName evidence="2">Uncharacterized protein</fullName>
    </submittedName>
</protein>
<dbReference type="Proteomes" id="UP000008066">
    <property type="component" value="Unassembled WGS sequence"/>
</dbReference>
<feature type="compositionally biased region" description="Polar residues" evidence="1">
    <location>
        <begin position="632"/>
        <end position="645"/>
    </location>
</feature>
<feature type="region of interest" description="Disordered" evidence="1">
    <location>
        <begin position="169"/>
        <end position="215"/>
    </location>
</feature>
<dbReference type="eggNOG" id="ENOG502R8BV">
    <property type="taxonomic scope" value="Eukaryota"/>
</dbReference>
<sequence length="756" mass="81557">MPIDSTTMAASLEKLEKQLDRLEKLFSKRKKSKPSHDLGRAVPEAASSTWFQQEDDDDLVHFPQPPFIRPTSSRMVARDELLMAPRLTRRARSLPESPSTPRLTTPTKPGSSSTRLADSPQSTRPDPKTPKKGLLPKLRPDIPRRSSSLFLAAATFDIPPELFELNFSSPTGRTEYSLSSGRSPAKSASPVSVSPKSQVERKRRSSHNTLEQPKAHEALQEMLKNEKETLGDAVQSQRESQIIVPADGSDEAAPLSPRLVPLPMPGPEEIEFFGLEQTQTSTIQNQHSTKGTDPTTPSKPDSNPAQSLHEPTLGEFLALKDEDIADSQPVATTHTKPLMPPPLRISSNPQSPVVSTPSSPVCEFELLTLCPPLASRPAAAAALEAARIATKYEFDLVYVVNLWPTNITRSGRRNNSNSSNSPTSSPLSGPSSGDDTTNPTNTTPQNTASSMTGRLLAAYGLPSIMCPFRISAPVHQKVLRTKGWLEYRSEGASLDEFARGYSCSFYTGYTPTTNPPTTTTKSEVRGGQQQQGGKKERRIPNRGVVFAAFRLPYEDGTVRCSDARELDELHRDAERLVDMVLDGQLTKRQVAMKKSRQAAMQQGQNQSQEQGGKGVMNSKQKRSSPGGPSKPITPTKSMTSLKGNLNPYSVSTTHFPFPLPPHTTTAPATTMQYGYHHPAAQLSAPALALPSSSSSISGSTNTSSMYSAISTSTSSTTPLTAQTSATSPSPSSIRCVAGGNVGRGGVRSEQAAVLAI</sequence>
<feature type="compositionally biased region" description="Low complexity" evidence="1">
    <location>
        <begin position="183"/>
        <end position="197"/>
    </location>
</feature>
<feature type="compositionally biased region" description="Low complexity" evidence="1">
    <location>
        <begin position="409"/>
        <end position="447"/>
    </location>
</feature>
<dbReference type="OMA" id="GYACSFY"/>
<dbReference type="HOGENOM" id="CLU_021363_0_0_1"/>
<dbReference type="STRING" id="759272.G0SHQ6"/>
<dbReference type="KEGG" id="cthr:CTHT_0073010"/>
<feature type="compositionally biased region" description="Low complexity" evidence="1">
    <location>
        <begin position="601"/>
        <end position="610"/>
    </location>
</feature>
<proteinExistence type="predicted"/>
<reference evidence="2 3" key="1">
    <citation type="journal article" date="2011" name="Cell">
        <title>Insight into structure and assembly of the nuclear pore complex by utilizing the genome of a eukaryotic thermophile.</title>
        <authorList>
            <person name="Amlacher S."/>
            <person name="Sarges P."/>
            <person name="Flemming D."/>
            <person name="van Noort V."/>
            <person name="Kunze R."/>
            <person name="Devos D.P."/>
            <person name="Arumugam M."/>
            <person name="Bork P."/>
            <person name="Hurt E."/>
        </authorList>
    </citation>
    <scope>NUCLEOTIDE SEQUENCE [LARGE SCALE GENOMIC DNA]</scope>
    <source>
        <strain evidence="3">DSM 1495 / CBS 144.50 / IMI 039719</strain>
    </source>
</reference>
<gene>
    <name evidence="2" type="ORF">CTHT_0073010</name>
</gene>
<feature type="compositionally biased region" description="Polar residues" evidence="1">
    <location>
        <begin position="169"/>
        <end position="182"/>
    </location>
</feature>
<dbReference type="AlphaFoldDB" id="G0SHQ6"/>
<feature type="region of interest" description="Disordered" evidence="1">
    <location>
        <begin position="80"/>
        <end position="144"/>
    </location>
</feature>
<feature type="region of interest" description="Disordered" evidence="1">
    <location>
        <begin position="282"/>
        <end position="309"/>
    </location>
</feature>
<feature type="compositionally biased region" description="Polar residues" evidence="1">
    <location>
        <begin position="96"/>
        <end position="124"/>
    </location>
</feature>
<feature type="compositionally biased region" description="Polar residues" evidence="1">
    <location>
        <begin position="282"/>
        <end position="306"/>
    </location>
</feature>
<dbReference type="EMBL" id="GL988048">
    <property type="protein sequence ID" value="EGS16976.1"/>
    <property type="molecule type" value="Genomic_DNA"/>
</dbReference>
<accession>G0SHQ6</accession>
<feature type="region of interest" description="Disordered" evidence="1">
    <location>
        <begin position="690"/>
        <end position="731"/>
    </location>
</feature>
<name>G0SHQ6_CHATD</name>
<feature type="region of interest" description="Disordered" evidence="1">
    <location>
        <begin position="332"/>
        <end position="352"/>
    </location>
</feature>
<keyword evidence="3" id="KW-1185">Reference proteome</keyword>
<feature type="region of interest" description="Disordered" evidence="1">
    <location>
        <begin position="409"/>
        <end position="449"/>
    </location>
</feature>
<evidence type="ECO:0000256" key="1">
    <source>
        <dbReference type="SAM" id="MobiDB-lite"/>
    </source>
</evidence>